<dbReference type="AlphaFoldDB" id="A0A197KDQ3"/>
<dbReference type="Proteomes" id="UP000078512">
    <property type="component" value="Unassembled WGS sequence"/>
</dbReference>
<dbReference type="OrthoDB" id="1431247at2759"/>
<proteinExistence type="inferred from homology"/>
<keyword evidence="5" id="KW-1185">Reference proteome</keyword>
<dbReference type="InterPro" id="IPR008978">
    <property type="entry name" value="HSP20-like_chaperone"/>
</dbReference>
<reference evidence="4 5" key="1">
    <citation type="submission" date="2016-05" db="EMBL/GenBank/DDBJ databases">
        <title>Genome sequencing reveals origins of a unique bacterial endosymbiosis in the earliest lineages of terrestrial Fungi.</title>
        <authorList>
            <consortium name="DOE Joint Genome Institute"/>
            <person name="Uehling J."/>
            <person name="Gryganskyi A."/>
            <person name="Hameed K."/>
            <person name="Tschaplinski T."/>
            <person name="Misztal P."/>
            <person name="Wu S."/>
            <person name="Desiro A."/>
            <person name="Vande Pol N."/>
            <person name="Du Z.-Y."/>
            <person name="Zienkiewicz A."/>
            <person name="Zienkiewicz K."/>
            <person name="Morin E."/>
            <person name="Tisserant E."/>
            <person name="Splivallo R."/>
            <person name="Hainaut M."/>
            <person name="Henrissat B."/>
            <person name="Ohm R."/>
            <person name="Kuo A."/>
            <person name="Yan J."/>
            <person name="Lipzen A."/>
            <person name="Nolan M."/>
            <person name="Labutti K."/>
            <person name="Barry K."/>
            <person name="Goldstein A."/>
            <person name="Labbe J."/>
            <person name="Schadt C."/>
            <person name="Tuskan G."/>
            <person name="Grigoriev I."/>
            <person name="Martin F."/>
            <person name="Vilgalys R."/>
            <person name="Bonito G."/>
        </authorList>
    </citation>
    <scope>NUCLEOTIDE SEQUENCE [LARGE SCALE GENOMIC DNA]</scope>
    <source>
        <strain evidence="4 5">AG-77</strain>
    </source>
</reference>
<dbReference type="EMBL" id="KV442013">
    <property type="protein sequence ID" value="OAQ35837.1"/>
    <property type="molecule type" value="Genomic_DNA"/>
</dbReference>
<evidence type="ECO:0000313" key="4">
    <source>
        <dbReference type="EMBL" id="OAQ35837.1"/>
    </source>
</evidence>
<feature type="domain" description="SHSP" evidence="3">
    <location>
        <begin position="47"/>
        <end position="142"/>
    </location>
</feature>
<evidence type="ECO:0000259" key="3">
    <source>
        <dbReference type="PROSITE" id="PS01031"/>
    </source>
</evidence>
<evidence type="ECO:0000256" key="2">
    <source>
        <dbReference type="RuleBase" id="RU003616"/>
    </source>
</evidence>
<protein>
    <submittedName>
        <fullName evidence="4">HSP20-like chaperone</fullName>
    </submittedName>
</protein>
<organism evidence="4 5">
    <name type="scientific">Linnemannia elongata AG-77</name>
    <dbReference type="NCBI Taxonomy" id="1314771"/>
    <lineage>
        <taxon>Eukaryota</taxon>
        <taxon>Fungi</taxon>
        <taxon>Fungi incertae sedis</taxon>
        <taxon>Mucoromycota</taxon>
        <taxon>Mortierellomycotina</taxon>
        <taxon>Mortierellomycetes</taxon>
        <taxon>Mortierellales</taxon>
        <taxon>Mortierellaceae</taxon>
        <taxon>Linnemannia</taxon>
    </lineage>
</organism>
<dbReference type="PROSITE" id="PS01031">
    <property type="entry name" value="SHSP"/>
    <property type="match status" value="1"/>
</dbReference>
<dbReference type="CDD" id="cd06464">
    <property type="entry name" value="ACD_sHsps-like"/>
    <property type="match status" value="1"/>
</dbReference>
<comment type="similarity">
    <text evidence="1 2">Belongs to the small heat shock protein (HSP20) family.</text>
</comment>
<evidence type="ECO:0000256" key="1">
    <source>
        <dbReference type="PROSITE-ProRule" id="PRU00285"/>
    </source>
</evidence>
<sequence>MFMINWTGNDPFNRLEQRMNQVFDQLINPWSTFRHGQCSSSGDNQLATTNLINPAVNVYETDKDWNVHVEHPGVKREDIKIDARDSALSREQEGRFGAFMRTIPLPDHVDRDNIDANFKGGALSLFLPKGEAVQPRRLPSVK</sequence>
<gene>
    <name evidence="4" type="ORF">K457DRAFT_894176</name>
</gene>
<dbReference type="SUPFAM" id="SSF49764">
    <property type="entry name" value="HSP20-like chaperones"/>
    <property type="match status" value="1"/>
</dbReference>
<dbReference type="InterPro" id="IPR002068">
    <property type="entry name" value="A-crystallin/Hsp20_dom"/>
</dbReference>
<accession>A0A197KDQ3</accession>
<dbReference type="Pfam" id="PF00011">
    <property type="entry name" value="HSP20"/>
    <property type="match status" value="1"/>
</dbReference>
<dbReference type="Gene3D" id="2.60.40.790">
    <property type="match status" value="1"/>
</dbReference>
<dbReference type="STRING" id="1314771.A0A197KDQ3"/>
<evidence type="ECO:0000313" key="5">
    <source>
        <dbReference type="Proteomes" id="UP000078512"/>
    </source>
</evidence>
<name>A0A197KDQ3_9FUNG</name>